<sequence>MATEYVSWKTGDASKPKPQIVKPNEWVTVQFNEGAAIVPKNSGTANWAFYLNIKNASGLGASKSVDVRFLRDPKGIADFTGQCNLDLTSGSIYSGTWFFNAKKGQPVALQIRNNGKKNITLSTREFKMWIP</sequence>
<evidence type="ECO:0000313" key="1">
    <source>
        <dbReference type="EMBL" id="CAB4194578.1"/>
    </source>
</evidence>
<name>A0A6J5RLJ6_9CAUD</name>
<organism evidence="1">
    <name type="scientific">uncultured Caudovirales phage</name>
    <dbReference type="NCBI Taxonomy" id="2100421"/>
    <lineage>
        <taxon>Viruses</taxon>
        <taxon>Duplodnaviria</taxon>
        <taxon>Heunggongvirae</taxon>
        <taxon>Uroviricota</taxon>
        <taxon>Caudoviricetes</taxon>
        <taxon>Peduoviridae</taxon>
        <taxon>Maltschvirus</taxon>
        <taxon>Maltschvirus maltsch</taxon>
    </lineage>
</organism>
<protein>
    <submittedName>
        <fullName evidence="1">Uncharacterized protein</fullName>
    </submittedName>
</protein>
<accession>A0A6J5RLJ6</accession>
<dbReference type="EMBL" id="LR797213">
    <property type="protein sequence ID" value="CAB4194578.1"/>
    <property type="molecule type" value="Genomic_DNA"/>
</dbReference>
<reference evidence="1" key="1">
    <citation type="submission" date="2020-05" db="EMBL/GenBank/DDBJ databases">
        <authorList>
            <person name="Chiriac C."/>
            <person name="Salcher M."/>
            <person name="Ghai R."/>
            <person name="Kavagutti S V."/>
        </authorList>
    </citation>
    <scope>NUCLEOTIDE SEQUENCE</scope>
</reference>
<proteinExistence type="predicted"/>
<gene>
    <name evidence="1" type="ORF">UFOVP1264_33</name>
</gene>